<keyword evidence="3 4" id="KW-0904">Protein phosphatase</keyword>
<keyword evidence="1" id="KW-0479">Metal-binding</keyword>
<evidence type="ECO:0000256" key="2">
    <source>
        <dbReference type="ARBA" id="ARBA00022801"/>
    </source>
</evidence>
<evidence type="ECO:0000256" key="3">
    <source>
        <dbReference type="ARBA" id="ARBA00022912"/>
    </source>
</evidence>
<dbReference type="InterPro" id="IPR036457">
    <property type="entry name" value="PPM-type-like_dom_sf"/>
</dbReference>
<dbReference type="Gene3D" id="3.60.40.10">
    <property type="entry name" value="PPM-type phosphatase domain"/>
    <property type="match status" value="1"/>
</dbReference>
<comment type="similarity">
    <text evidence="4">Belongs to the PP2C family.</text>
</comment>
<gene>
    <name evidence="6" type="ORF">HPLM_LOCUS1267</name>
</gene>
<dbReference type="WBParaSite" id="HPLM_0000127001-mRNA-1">
    <property type="protein sequence ID" value="HPLM_0000127001-mRNA-1"/>
    <property type="gene ID" value="HPLM_0000127001"/>
</dbReference>
<proteinExistence type="inferred from homology"/>
<evidence type="ECO:0000313" key="6">
    <source>
        <dbReference type="EMBL" id="VDO08694.1"/>
    </source>
</evidence>
<dbReference type="OrthoDB" id="5835432at2759"/>
<dbReference type="InterPro" id="IPR001932">
    <property type="entry name" value="PPM-type_phosphatase-like_dom"/>
</dbReference>
<dbReference type="CDD" id="cd00143">
    <property type="entry name" value="PP2Cc"/>
    <property type="match status" value="1"/>
</dbReference>
<keyword evidence="7" id="KW-1185">Reference proteome</keyword>
<dbReference type="GO" id="GO:0005739">
    <property type="term" value="C:mitochondrion"/>
    <property type="evidence" value="ECO:0007669"/>
    <property type="project" value="TreeGrafter"/>
</dbReference>
<evidence type="ECO:0000313" key="7">
    <source>
        <dbReference type="Proteomes" id="UP000268014"/>
    </source>
</evidence>
<evidence type="ECO:0000256" key="1">
    <source>
        <dbReference type="ARBA" id="ARBA00022723"/>
    </source>
</evidence>
<sequence length="281" mass="31090">AHERSITIDQDAIARIDTCQLAANSPIEDFYSAAKCELICCRVDLLTKFSNTAFIEVEIRAVLMSSVHLGLSSNAYLFGVFDGHGGQSCSRHVSVSLFPYICASVLRKHEHTFRKYVSVREALKLAFEMCDEDLCRAALPDNRGQLDRQGIIVTSNEPRLSVMTAASGSCATLAHVRKRNLHVANVGDSAAVLGVVNPNGSVIARQLSRAHCVDNTDEVQRIRASHPTSEIHVLRGGRLLGELYPLRAFGDVRFKWPLDLQKVLITSSFSIVFNDDFDLFR</sequence>
<dbReference type="OMA" id="AKCELIC"/>
<dbReference type="GO" id="GO:0004741">
    <property type="term" value="F:[pyruvate dehydrogenase (acetyl-transferring)]-phosphatase activity"/>
    <property type="evidence" value="ECO:0007669"/>
    <property type="project" value="TreeGrafter"/>
</dbReference>
<evidence type="ECO:0000259" key="5">
    <source>
        <dbReference type="PROSITE" id="PS51746"/>
    </source>
</evidence>
<dbReference type="PANTHER" id="PTHR13832:SF792">
    <property type="entry name" value="GM14286P"/>
    <property type="match status" value="1"/>
</dbReference>
<evidence type="ECO:0000256" key="4">
    <source>
        <dbReference type="RuleBase" id="RU003465"/>
    </source>
</evidence>
<dbReference type="SMART" id="SM00332">
    <property type="entry name" value="PP2Cc"/>
    <property type="match status" value="1"/>
</dbReference>
<evidence type="ECO:0000313" key="8">
    <source>
        <dbReference type="WBParaSite" id="HPLM_0000127001-mRNA-1"/>
    </source>
</evidence>
<accession>A0A0N4VVF0</accession>
<dbReference type="InterPro" id="IPR000222">
    <property type="entry name" value="PP2C_BS"/>
</dbReference>
<dbReference type="AlphaFoldDB" id="A0A0N4VVF0"/>
<dbReference type="GO" id="GO:0046872">
    <property type="term" value="F:metal ion binding"/>
    <property type="evidence" value="ECO:0007669"/>
    <property type="project" value="UniProtKB-KW"/>
</dbReference>
<dbReference type="Proteomes" id="UP000268014">
    <property type="component" value="Unassembled WGS sequence"/>
</dbReference>
<dbReference type="PROSITE" id="PS01032">
    <property type="entry name" value="PPM_1"/>
    <property type="match status" value="1"/>
</dbReference>
<organism evidence="8">
    <name type="scientific">Haemonchus placei</name>
    <name type="common">Barber's pole worm</name>
    <dbReference type="NCBI Taxonomy" id="6290"/>
    <lineage>
        <taxon>Eukaryota</taxon>
        <taxon>Metazoa</taxon>
        <taxon>Ecdysozoa</taxon>
        <taxon>Nematoda</taxon>
        <taxon>Chromadorea</taxon>
        <taxon>Rhabditida</taxon>
        <taxon>Rhabditina</taxon>
        <taxon>Rhabditomorpha</taxon>
        <taxon>Strongyloidea</taxon>
        <taxon>Trichostrongylidae</taxon>
        <taxon>Haemonchus</taxon>
    </lineage>
</organism>
<keyword evidence="2 4" id="KW-0378">Hydrolase</keyword>
<dbReference type="PROSITE" id="PS51746">
    <property type="entry name" value="PPM_2"/>
    <property type="match status" value="1"/>
</dbReference>
<name>A0A0N4VVF0_HAEPC</name>
<dbReference type="SUPFAM" id="SSF81606">
    <property type="entry name" value="PP2C-like"/>
    <property type="match status" value="1"/>
</dbReference>
<dbReference type="PANTHER" id="PTHR13832">
    <property type="entry name" value="PROTEIN PHOSPHATASE 2C"/>
    <property type="match status" value="1"/>
</dbReference>
<protein>
    <submittedName>
        <fullName evidence="8">PPM-type phosphatase domain-containing protein</fullName>
    </submittedName>
</protein>
<feature type="domain" description="PPM-type phosphatase" evidence="5">
    <location>
        <begin position="61"/>
        <end position="281"/>
    </location>
</feature>
<reference evidence="8" key="1">
    <citation type="submission" date="2017-02" db="UniProtKB">
        <authorList>
            <consortium name="WormBaseParasite"/>
        </authorList>
    </citation>
    <scope>IDENTIFICATION</scope>
</reference>
<dbReference type="STRING" id="6290.A0A0N4VVF0"/>
<reference evidence="6 7" key="2">
    <citation type="submission" date="2018-11" db="EMBL/GenBank/DDBJ databases">
        <authorList>
            <consortium name="Pathogen Informatics"/>
        </authorList>
    </citation>
    <scope>NUCLEOTIDE SEQUENCE [LARGE SCALE GENOMIC DNA]</scope>
    <source>
        <strain evidence="6 7">MHpl1</strain>
    </source>
</reference>
<dbReference type="EMBL" id="UZAF01001579">
    <property type="protein sequence ID" value="VDO08694.1"/>
    <property type="molecule type" value="Genomic_DNA"/>
</dbReference>
<dbReference type="Pfam" id="PF00481">
    <property type="entry name" value="PP2C"/>
    <property type="match status" value="1"/>
</dbReference>
<dbReference type="InterPro" id="IPR015655">
    <property type="entry name" value="PP2C"/>
</dbReference>